<feature type="compositionally biased region" description="Low complexity" evidence="2">
    <location>
        <begin position="129"/>
        <end position="139"/>
    </location>
</feature>
<evidence type="ECO:0000256" key="1">
    <source>
        <dbReference type="SAM" id="Coils"/>
    </source>
</evidence>
<dbReference type="AlphaFoldDB" id="G0TWK7"/>
<sequence>MKEETMSSAKRIQLLRERLEMYNATIVEAMGVVAASSASERDSGLDSSTASAMFWRPTSRQRANDAANHSSTSAGNTQRSRMHLDIASTDGHGHKDAFKEDTQRNERRVVPPPPSPPVAAPEEPRELLSTSGSTTVTTESGDETDSGTVYTDTEEECDEPCLNARDCPDVLQAPGDKVKIGDERFSASLTDHTNGSSGNRSLTRLAKESWSMVQTPVHTSDKQLGSEANCLTQRRGSAAELVRSLDSSVRDLRHPPVPDSVSAARTASKASASQVSFATLELFCGRVSACEQAIRKLQEVIDAEHFPRSLPQRHKSLQLAEARDELARREQVLRHKGSSEPSIAALHDNDVVSLTRNIHRVLEECAEVNALFRRVHERRAIVAEKEKLLQQRQDELEARQAELRERRQALISLERRTDQREARLLKREEAYQKDVATHKEREKQVKERAEGVDALGRKVCSWMKILEGRDSAMALKEKRLRRVQSDLLRRSEEVMSFRGSRERHSLRMSPRLDQSP</sequence>
<feature type="coiled-coil region" evidence="1">
    <location>
        <begin position="382"/>
        <end position="416"/>
    </location>
</feature>
<accession>G0TWK7</accession>
<evidence type="ECO:0000313" key="3">
    <source>
        <dbReference type="EMBL" id="CCC48345.1"/>
    </source>
</evidence>
<organism evidence="3">
    <name type="scientific">Trypanosoma vivax (strain Y486)</name>
    <dbReference type="NCBI Taxonomy" id="1055687"/>
    <lineage>
        <taxon>Eukaryota</taxon>
        <taxon>Discoba</taxon>
        <taxon>Euglenozoa</taxon>
        <taxon>Kinetoplastea</taxon>
        <taxon>Metakinetoplastina</taxon>
        <taxon>Trypanosomatida</taxon>
        <taxon>Trypanosomatidae</taxon>
        <taxon>Trypanosoma</taxon>
        <taxon>Duttonella</taxon>
    </lineage>
</organism>
<feature type="compositionally biased region" description="Basic and acidic residues" evidence="2">
    <location>
        <begin position="91"/>
        <end position="109"/>
    </location>
</feature>
<dbReference type="EMBL" id="HE573022">
    <property type="protein sequence ID" value="CCC48345.1"/>
    <property type="molecule type" value="Genomic_DNA"/>
</dbReference>
<feature type="region of interest" description="Disordered" evidence="2">
    <location>
        <begin position="493"/>
        <end position="516"/>
    </location>
</feature>
<dbReference type="VEuPathDB" id="TriTrypDB:TvY486_0601360"/>
<feature type="compositionally biased region" description="Pro residues" evidence="2">
    <location>
        <begin position="110"/>
        <end position="119"/>
    </location>
</feature>
<protein>
    <submittedName>
        <fullName evidence="3">Uncharacterized protein</fullName>
    </submittedName>
</protein>
<keyword evidence="1" id="KW-0175">Coiled coil</keyword>
<feature type="region of interest" description="Disordered" evidence="2">
    <location>
        <begin position="38"/>
        <end position="170"/>
    </location>
</feature>
<proteinExistence type="predicted"/>
<reference evidence="3" key="1">
    <citation type="journal article" date="2012" name="Proc. Natl. Acad. Sci. U.S.A.">
        <title>Antigenic diversity is generated by distinct evolutionary mechanisms in African trypanosome species.</title>
        <authorList>
            <person name="Jackson A.P."/>
            <person name="Berry A."/>
            <person name="Aslett M."/>
            <person name="Allison H.C."/>
            <person name="Burton P."/>
            <person name="Vavrova-Anderson J."/>
            <person name="Brown R."/>
            <person name="Browne H."/>
            <person name="Corton N."/>
            <person name="Hauser H."/>
            <person name="Gamble J."/>
            <person name="Gilderthorp R."/>
            <person name="Marcello L."/>
            <person name="McQuillan J."/>
            <person name="Otto T.D."/>
            <person name="Quail M.A."/>
            <person name="Sanders M.J."/>
            <person name="van Tonder A."/>
            <person name="Ginger M.L."/>
            <person name="Field M.C."/>
            <person name="Barry J.D."/>
            <person name="Hertz-Fowler C."/>
            <person name="Berriman M."/>
        </authorList>
    </citation>
    <scope>NUCLEOTIDE SEQUENCE</scope>
    <source>
        <strain evidence="3">Y486</strain>
    </source>
</reference>
<evidence type="ECO:0000256" key="2">
    <source>
        <dbReference type="SAM" id="MobiDB-lite"/>
    </source>
</evidence>
<feature type="compositionally biased region" description="Polar residues" evidence="2">
    <location>
        <begin position="67"/>
        <end position="79"/>
    </location>
</feature>
<name>G0TWK7_TRYVY</name>
<feature type="compositionally biased region" description="Basic and acidic residues" evidence="2">
    <location>
        <begin position="493"/>
        <end position="505"/>
    </location>
</feature>
<gene>
    <name evidence="3" type="ORF">TVY486_0601360</name>
</gene>